<name>A0A1J5QQE0_9ZZZZ</name>
<dbReference type="AlphaFoldDB" id="A0A1J5QQE0"/>
<dbReference type="FunFam" id="3.30.420.40:FF:000007">
    <property type="entry name" value="Glycerol kinase"/>
    <property type="match status" value="1"/>
</dbReference>
<dbReference type="Pfam" id="PF00370">
    <property type="entry name" value="FGGY_N"/>
    <property type="match status" value="1"/>
</dbReference>
<gene>
    <name evidence="13" type="primary">glpK_12</name>
    <name evidence="13" type="ORF">GALL_361280</name>
</gene>
<dbReference type="GO" id="GO:0005829">
    <property type="term" value="C:cytosol"/>
    <property type="evidence" value="ECO:0007669"/>
    <property type="project" value="TreeGrafter"/>
</dbReference>
<dbReference type="SUPFAM" id="SSF53067">
    <property type="entry name" value="Actin-like ATPase domain"/>
    <property type="match status" value="2"/>
</dbReference>
<evidence type="ECO:0000256" key="4">
    <source>
        <dbReference type="ARBA" id="ARBA00022679"/>
    </source>
</evidence>
<dbReference type="InterPro" id="IPR018484">
    <property type="entry name" value="FGGY_N"/>
</dbReference>
<comment type="pathway">
    <text evidence="1">Polyol metabolism; glycerol degradation via glycerol kinase pathway; sn-glycerol 3-phosphate from glycerol: step 1/1.</text>
</comment>
<keyword evidence="4 13" id="KW-0808">Transferase</keyword>
<evidence type="ECO:0000256" key="5">
    <source>
        <dbReference type="ARBA" id="ARBA00022741"/>
    </source>
</evidence>
<dbReference type="NCBIfam" id="TIGR01311">
    <property type="entry name" value="glycerol_kin"/>
    <property type="match status" value="1"/>
</dbReference>
<dbReference type="Gene3D" id="3.30.420.40">
    <property type="match status" value="2"/>
</dbReference>
<dbReference type="PROSITE" id="PS00933">
    <property type="entry name" value="FGGY_KINASES_1"/>
    <property type="match status" value="1"/>
</dbReference>
<proteinExistence type="inferred from homology"/>
<feature type="domain" description="Carbohydrate kinase FGGY N-terminal" evidence="11">
    <location>
        <begin position="6"/>
        <end position="259"/>
    </location>
</feature>
<comment type="similarity">
    <text evidence="2">Belongs to the FGGY kinase family.</text>
</comment>
<dbReference type="NCBIfam" id="NF000756">
    <property type="entry name" value="PRK00047.1"/>
    <property type="match status" value="1"/>
</dbReference>
<dbReference type="InterPro" id="IPR005999">
    <property type="entry name" value="Glycerol_kin"/>
</dbReference>
<dbReference type="InterPro" id="IPR043129">
    <property type="entry name" value="ATPase_NBD"/>
</dbReference>
<dbReference type="HAMAP" id="MF_00186">
    <property type="entry name" value="Glycerol_kin"/>
    <property type="match status" value="1"/>
</dbReference>
<evidence type="ECO:0000256" key="1">
    <source>
        <dbReference type="ARBA" id="ARBA00005190"/>
    </source>
</evidence>
<dbReference type="InterPro" id="IPR018483">
    <property type="entry name" value="Carb_kinase_FGGY_CS"/>
</dbReference>
<accession>A0A1J5QQE0</accession>
<dbReference type="CDD" id="cd07786">
    <property type="entry name" value="FGGY_EcGK_like"/>
    <property type="match status" value="1"/>
</dbReference>
<protein>
    <recommendedName>
        <fullName evidence="3">glycerol kinase</fullName>
        <ecNumber evidence="3">2.7.1.30</ecNumber>
    </recommendedName>
    <alternativeName>
        <fullName evidence="9">ATP:glycerol 3-phosphotransferase</fullName>
    </alternativeName>
</protein>
<keyword evidence="8" id="KW-0067">ATP-binding</keyword>
<dbReference type="GO" id="GO:0006072">
    <property type="term" value="P:glycerol-3-phosphate metabolic process"/>
    <property type="evidence" value="ECO:0007669"/>
    <property type="project" value="InterPro"/>
</dbReference>
<dbReference type="FunFam" id="3.30.420.40:FF:000008">
    <property type="entry name" value="Glycerol kinase"/>
    <property type="match status" value="1"/>
</dbReference>
<dbReference type="GO" id="GO:0005524">
    <property type="term" value="F:ATP binding"/>
    <property type="evidence" value="ECO:0007669"/>
    <property type="project" value="UniProtKB-KW"/>
</dbReference>
<evidence type="ECO:0000259" key="11">
    <source>
        <dbReference type="Pfam" id="PF00370"/>
    </source>
</evidence>
<dbReference type="PANTHER" id="PTHR10196:SF69">
    <property type="entry name" value="GLYCEROL KINASE"/>
    <property type="match status" value="1"/>
</dbReference>
<keyword evidence="5" id="KW-0547">Nucleotide-binding</keyword>
<feature type="domain" description="Carbohydrate kinase FGGY C-terminal" evidence="12">
    <location>
        <begin position="269"/>
        <end position="467"/>
    </location>
</feature>
<evidence type="ECO:0000256" key="9">
    <source>
        <dbReference type="ARBA" id="ARBA00043149"/>
    </source>
</evidence>
<dbReference type="PANTHER" id="PTHR10196">
    <property type="entry name" value="SUGAR KINASE"/>
    <property type="match status" value="1"/>
</dbReference>
<evidence type="ECO:0000256" key="2">
    <source>
        <dbReference type="ARBA" id="ARBA00009156"/>
    </source>
</evidence>
<comment type="caution">
    <text evidence="13">The sequence shown here is derived from an EMBL/GenBank/DDBJ whole genome shotgun (WGS) entry which is preliminary data.</text>
</comment>
<dbReference type="GO" id="GO:0019563">
    <property type="term" value="P:glycerol catabolic process"/>
    <property type="evidence" value="ECO:0007669"/>
    <property type="project" value="TreeGrafter"/>
</dbReference>
<keyword evidence="6 13" id="KW-0418">Kinase</keyword>
<evidence type="ECO:0000256" key="10">
    <source>
        <dbReference type="ARBA" id="ARBA00052101"/>
    </source>
</evidence>
<reference evidence="13" key="1">
    <citation type="submission" date="2016-10" db="EMBL/GenBank/DDBJ databases">
        <title>Sequence of Gallionella enrichment culture.</title>
        <authorList>
            <person name="Poehlein A."/>
            <person name="Muehling M."/>
            <person name="Daniel R."/>
        </authorList>
    </citation>
    <scope>NUCLEOTIDE SEQUENCE</scope>
</reference>
<dbReference type="GO" id="GO:0004370">
    <property type="term" value="F:glycerol kinase activity"/>
    <property type="evidence" value="ECO:0007669"/>
    <property type="project" value="UniProtKB-EC"/>
</dbReference>
<dbReference type="Pfam" id="PF02782">
    <property type="entry name" value="FGGY_C"/>
    <property type="match status" value="1"/>
</dbReference>
<evidence type="ECO:0000259" key="12">
    <source>
        <dbReference type="Pfam" id="PF02782"/>
    </source>
</evidence>
<dbReference type="EC" id="2.7.1.30" evidence="3"/>
<evidence type="ECO:0000256" key="3">
    <source>
        <dbReference type="ARBA" id="ARBA00012099"/>
    </source>
</evidence>
<evidence type="ECO:0000256" key="8">
    <source>
        <dbReference type="ARBA" id="ARBA00022840"/>
    </source>
</evidence>
<dbReference type="PROSITE" id="PS00445">
    <property type="entry name" value="FGGY_KINASES_2"/>
    <property type="match status" value="1"/>
</dbReference>
<dbReference type="PIRSF" id="PIRSF000538">
    <property type="entry name" value="GlpK"/>
    <property type="match status" value="1"/>
</dbReference>
<dbReference type="InterPro" id="IPR000577">
    <property type="entry name" value="Carb_kinase_FGGY"/>
</dbReference>
<sequence>MAQDCLLALDQGTSSSRALVFGPGGEVVARAQRELAQHYPQPGWVEHDARDIWRDQLDCAREALQRAAAHGLRPAALGISNQRETTLLWDRASGEPLHRAIVWQDRRTAAMCEALRAQGLHDEVRARTGLVLDPYFSATKLKWLLDHVPGARARAARGELAFGTVDSWLLWLLSGGADAATRALAVHASDVSNASRTLLWNIHRGDWDDELLRAFDVPRELLPQVHPSGHRYALSAPGLLGEPLPIGALVGDQQAALFGQGCVHPGQAKNTYGTGCFVLLNTGARALRSANGLLTTPVAQADTAAAPVRAAQYAIEGSVFVGGAVVQWLRDGLHAIGGSGEVEALARSVADSGGVHFVPAFTGLGAPYWRPDARGLICGLSRGTTLAHLARAALESIALQSASLVAAMDADARAAGAAPLRELRVDGGASANDLLMQFQADLLGIDVLRPAQLETTARGAAWLAGLSCGVYRGWDELEPRCVIERRFTPQMSRDEAAARMQQWEHAVRRALVD</sequence>
<dbReference type="EMBL" id="MLJW01000844">
    <property type="protein sequence ID" value="OIQ82095.1"/>
    <property type="molecule type" value="Genomic_DNA"/>
</dbReference>
<evidence type="ECO:0000256" key="6">
    <source>
        <dbReference type="ARBA" id="ARBA00022777"/>
    </source>
</evidence>
<keyword evidence="7" id="KW-0319">Glycerol metabolism</keyword>
<comment type="catalytic activity">
    <reaction evidence="10">
        <text>glycerol + ATP = sn-glycerol 3-phosphate + ADP + H(+)</text>
        <dbReference type="Rhea" id="RHEA:21644"/>
        <dbReference type="ChEBI" id="CHEBI:15378"/>
        <dbReference type="ChEBI" id="CHEBI:17754"/>
        <dbReference type="ChEBI" id="CHEBI:30616"/>
        <dbReference type="ChEBI" id="CHEBI:57597"/>
        <dbReference type="ChEBI" id="CHEBI:456216"/>
        <dbReference type="EC" id="2.7.1.30"/>
    </reaction>
</comment>
<evidence type="ECO:0000313" key="13">
    <source>
        <dbReference type="EMBL" id="OIQ82095.1"/>
    </source>
</evidence>
<evidence type="ECO:0000256" key="7">
    <source>
        <dbReference type="ARBA" id="ARBA00022798"/>
    </source>
</evidence>
<dbReference type="InterPro" id="IPR018485">
    <property type="entry name" value="FGGY_C"/>
</dbReference>
<organism evidence="13">
    <name type="scientific">mine drainage metagenome</name>
    <dbReference type="NCBI Taxonomy" id="410659"/>
    <lineage>
        <taxon>unclassified sequences</taxon>
        <taxon>metagenomes</taxon>
        <taxon>ecological metagenomes</taxon>
    </lineage>
</organism>